<evidence type="ECO:0000256" key="4">
    <source>
        <dbReference type="ARBA" id="ARBA00022640"/>
    </source>
</evidence>
<dbReference type="Pfam" id="PF05421">
    <property type="entry name" value="DUF751"/>
    <property type="match status" value="1"/>
</dbReference>
<dbReference type="PANTHER" id="PTHR36049:SF3">
    <property type="match status" value="1"/>
</dbReference>
<dbReference type="EMBL" id="GGEC01048160">
    <property type="protein sequence ID" value="MBX28644.1"/>
    <property type="molecule type" value="Transcribed_RNA"/>
</dbReference>
<feature type="transmembrane region" description="Helical" evidence="5">
    <location>
        <begin position="89"/>
        <end position="110"/>
    </location>
</feature>
<sequence length="197" mass="21398">MRIFTLNSRVYLPGCPSSTNPIAGILAPVKAKSRSQHPIIPYIIKATGMPGKTLACPTEKIFKTKHTGKPSISEFIASKGKFLQVSPDGYTRFVILGAASLGLALLLMGMDDQKALALGPEGPLVEEFWDNVRRYALYALTVSTGALYTVFQPIVELLKNPISAVLILIIFAGSIYIVSQVLYAMVGVSDFSYDYGY</sequence>
<accession>A0A2P2MEP7</accession>
<dbReference type="AlphaFoldDB" id="A0A2P2MEP7"/>
<proteinExistence type="inferred from homology"/>
<keyword evidence="4" id="KW-0934">Plastid</keyword>
<protein>
    <recommendedName>
        <fullName evidence="3">Uncharacterized protein ycf33</fullName>
    </recommendedName>
</protein>
<dbReference type="GO" id="GO:0009536">
    <property type="term" value="C:plastid"/>
    <property type="evidence" value="ECO:0007669"/>
    <property type="project" value="UniProtKB-SubCell"/>
</dbReference>
<feature type="transmembrane region" description="Helical" evidence="5">
    <location>
        <begin position="135"/>
        <end position="155"/>
    </location>
</feature>
<evidence type="ECO:0000313" key="6">
    <source>
        <dbReference type="EMBL" id="MBX28644.1"/>
    </source>
</evidence>
<evidence type="ECO:0000256" key="1">
    <source>
        <dbReference type="ARBA" id="ARBA00004474"/>
    </source>
</evidence>
<feature type="transmembrane region" description="Helical" evidence="5">
    <location>
        <begin position="162"/>
        <end position="186"/>
    </location>
</feature>
<name>A0A2P2MEP7_RHIMU</name>
<organism evidence="6">
    <name type="scientific">Rhizophora mucronata</name>
    <name type="common">Asiatic mangrove</name>
    <dbReference type="NCBI Taxonomy" id="61149"/>
    <lineage>
        <taxon>Eukaryota</taxon>
        <taxon>Viridiplantae</taxon>
        <taxon>Streptophyta</taxon>
        <taxon>Embryophyta</taxon>
        <taxon>Tracheophyta</taxon>
        <taxon>Spermatophyta</taxon>
        <taxon>Magnoliopsida</taxon>
        <taxon>eudicotyledons</taxon>
        <taxon>Gunneridae</taxon>
        <taxon>Pentapetalae</taxon>
        <taxon>rosids</taxon>
        <taxon>fabids</taxon>
        <taxon>Malpighiales</taxon>
        <taxon>Rhizophoraceae</taxon>
        <taxon>Rhizophora</taxon>
    </lineage>
</organism>
<dbReference type="InterPro" id="IPR008470">
    <property type="entry name" value="Uncharacterised_Ycf33"/>
</dbReference>
<comment type="subcellular location">
    <subcellularLocation>
        <location evidence="1">Plastid</location>
    </subcellularLocation>
</comment>
<dbReference type="PANTHER" id="PTHR36049">
    <property type="entry name" value="TRANSMEMBRANE PROTEIN"/>
    <property type="match status" value="1"/>
</dbReference>
<evidence type="ECO:0000256" key="5">
    <source>
        <dbReference type="SAM" id="Phobius"/>
    </source>
</evidence>
<evidence type="ECO:0000256" key="2">
    <source>
        <dbReference type="ARBA" id="ARBA00010985"/>
    </source>
</evidence>
<reference evidence="6" key="1">
    <citation type="submission" date="2018-02" db="EMBL/GenBank/DDBJ databases">
        <title>Rhizophora mucronata_Transcriptome.</title>
        <authorList>
            <person name="Meera S.P."/>
            <person name="Sreeshan A."/>
            <person name="Augustine A."/>
        </authorList>
    </citation>
    <scope>NUCLEOTIDE SEQUENCE</scope>
    <source>
        <tissue evidence="6">Leaf</tissue>
    </source>
</reference>
<keyword evidence="5" id="KW-1133">Transmembrane helix</keyword>
<keyword evidence="5" id="KW-0472">Membrane</keyword>
<comment type="similarity">
    <text evidence="2">Belongs to the ycf33 family.</text>
</comment>
<keyword evidence="5" id="KW-0812">Transmembrane</keyword>
<evidence type="ECO:0000256" key="3">
    <source>
        <dbReference type="ARBA" id="ARBA00021584"/>
    </source>
</evidence>